<dbReference type="Gene3D" id="1.20.1540.10">
    <property type="entry name" value="Rhomboid-like"/>
    <property type="match status" value="1"/>
</dbReference>
<evidence type="ECO:0000313" key="7">
    <source>
        <dbReference type="EMBL" id="SET00042.1"/>
    </source>
</evidence>
<proteinExistence type="predicted"/>
<protein>
    <submittedName>
        <fullName evidence="7">Rhomboid family protein</fullName>
    </submittedName>
</protein>
<dbReference type="GO" id="GO:0016020">
    <property type="term" value="C:membrane"/>
    <property type="evidence" value="ECO:0007669"/>
    <property type="project" value="UniProtKB-SubCell"/>
</dbReference>
<name>A0A1I0B002_9RHOB</name>
<dbReference type="InterPro" id="IPR022764">
    <property type="entry name" value="Peptidase_S54_rhomboid_dom"/>
</dbReference>
<gene>
    <name evidence="7" type="ORF">SAMN04489858_102423</name>
</gene>
<evidence type="ECO:0000256" key="3">
    <source>
        <dbReference type="ARBA" id="ARBA00022989"/>
    </source>
</evidence>
<feature type="transmembrane region" description="Helical" evidence="5">
    <location>
        <begin position="128"/>
        <end position="146"/>
    </location>
</feature>
<dbReference type="PANTHER" id="PTHR43066:SF11">
    <property type="entry name" value="PEPTIDASE S54 RHOMBOID DOMAIN-CONTAINING PROTEIN"/>
    <property type="match status" value="1"/>
</dbReference>
<keyword evidence="8" id="KW-1185">Reference proteome</keyword>
<feature type="transmembrane region" description="Helical" evidence="5">
    <location>
        <begin position="152"/>
        <end position="173"/>
    </location>
</feature>
<sequence length="233" mass="24858">MTDQAWMPRSRTSLTLPRWVIVLIVICCLIEGTLALCDLTGTGFPVRMQGFGGLTYYVTLPVRQAVFAVLGFWSPQFHALHGVYPGQPALMFFSYGLLHSGLAHLGMNMLSLAAVGRELHRLIGARRMAVVYLVSQIAAALLFAVMKPDAGPMVGASGAIFGLAGALVAHAAVAGYRRQRPLGQLIRAVTILVVLNIVLTVAMPAIAWEAHLGGALAGLLMGVFTGIRATPRR</sequence>
<evidence type="ECO:0000313" key="8">
    <source>
        <dbReference type="Proteomes" id="UP000199180"/>
    </source>
</evidence>
<evidence type="ECO:0000259" key="6">
    <source>
        <dbReference type="Pfam" id="PF01694"/>
    </source>
</evidence>
<comment type="subcellular location">
    <subcellularLocation>
        <location evidence="1">Membrane</location>
        <topology evidence="1">Multi-pass membrane protein</topology>
    </subcellularLocation>
</comment>
<dbReference type="SUPFAM" id="SSF144091">
    <property type="entry name" value="Rhomboid-like"/>
    <property type="match status" value="1"/>
</dbReference>
<dbReference type="Proteomes" id="UP000199180">
    <property type="component" value="Unassembled WGS sequence"/>
</dbReference>
<feature type="transmembrane region" description="Helical" evidence="5">
    <location>
        <begin position="93"/>
        <end position="116"/>
    </location>
</feature>
<feature type="transmembrane region" description="Helical" evidence="5">
    <location>
        <begin position="185"/>
        <end position="206"/>
    </location>
</feature>
<accession>A0A1I0B002</accession>
<keyword evidence="2 5" id="KW-0812">Transmembrane</keyword>
<feature type="transmembrane region" description="Helical" evidence="5">
    <location>
        <begin position="212"/>
        <end position="230"/>
    </location>
</feature>
<reference evidence="7 8" key="1">
    <citation type="submission" date="2016-10" db="EMBL/GenBank/DDBJ databases">
        <authorList>
            <person name="de Groot N.N."/>
        </authorList>
    </citation>
    <scope>NUCLEOTIDE SEQUENCE [LARGE SCALE GENOMIC DNA]</scope>
    <source>
        <strain evidence="7 8">DSM 17862</strain>
    </source>
</reference>
<dbReference type="Pfam" id="PF01694">
    <property type="entry name" value="Rhomboid"/>
    <property type="match status" value="1"/>
</dbReference>
<dbReference type="STRING" id="364199.SAMN04489858_102423"/>
<dbReference type="InterPro" id="IPR035952">
    <property type="entry name" value="Rhomboid-like_sf"/>
</dbReference>
<dbReference type="PANTHER" id="PTHR43066">
    <property type="entry name" value="RHOMBOID-RELATED PROTEIN"/>
    <property type="match status" value="1"/>
</dbReference>
<feature type="transmembrane region" description="Helical" evidence="5">
    <location>
        <begin position="54"/>
        <end position="73"/>
    </location>
</feature>
<dbReference type="AlphaFoldDB" id="A0A1I0B002"/>
<evidence type="ECO:0000256" key="4">
    <source>
        <dbReference type="ARBA" id="ARBA00023136"/>
    </source>
</evidence>
<evidence type="ECO:0000256" key="2">
    <source>
        <dbReference type="ARBA" id="ARBA00022692"/>
    </source>
</evidence>
<organism evidence="7 8">
    <name type="scientific">Paracoccus homiensis</name>
    <dbReference type="NCBI Taxonomy" id="364199"/>
    <lineage>
        <taxon>Bacteria</taxon>
        <taxon>Pseudomonadati</taxon>
        <taxon>Pseudomonadota</taxon>
        <taxon>Alphaproteobacteria</taxon>
        <taxon>Rhodobacterales</taxon>
        <taxon>Paracoccaceae</taxon>
        <taxon>Paracoccus</taxon>
    </lineage>
</organism>
<keyword evidence="3 5" id="KW-1133">Transmembrane helix</keyword>
<keyword evidence="4 5" id="KW-0472">Membrane</keyword>
<evidence type="ECO:0000256" key="5">
    <source>
        <dbReference type="SAM" id="Phobius"/>
    </source>
</evidence>
<feature type="domain" description="Peptidase S54 rhomboid" evidence="6">
    <location>
        <begin position="92"/>
        <end position="225"/>
    </location>
</feature>
<dbReference type="GO" id="GO:0004252">
    <property type="term" value="F:serine-type endopeptidase activity"/>
    <property type="evidence" value="ECO:0007669"/>
    <property type="project" value="InterPro"/>
</dbReference>
<feature type="transmembrane region" description="Helical" evidence="5">
    <location>
        <begin position="20"/>
        <end position="42"/>
    </location>
</feature>
<dbReference type="EMBL" id="FOHO01000002">
    <property type="protein sequence ID" value="SET00042.1"/>
    <property type="molecule type" value="Genomic_DNA"/>
</dbReference>
<evidence type="ECO:0000256" key="1">
    <source>
        <dbReference type="ARBA" id="ARBA00004141"/>
    </source>
</evidence>